<organism evidence="1 2">
    <name type="scientific">Panagrolaimus sp. JU765</name>
    <dbReference type="NCBI Taxonomy" id="591449"/>
    <lineage>
        <taxon>Eukaryota</taxon>
        <taxon>Metazoa</taxon>
        <taxon>Ecdysozoa</taxon>
        <taxon>Nematoda</taxon>
        <taxon>Chromadorea</taxon>
        <taxon>Rhabditida</taxon>
        <taxon>Tylenchina</taxon>
        <taxon>Panagrolaimomorpha</taxon>
        <taxon>Panagrolaimoidea</taxon>
        <taxon>Panagrolaimidae</taxon>
        <taxon>Panagrolaimus</taxon>
    </lineage>
</organism>
<accession>A0AC34QDH3</accession>
<reference evidence="2" key="1">
    <citation type="submission" date="2022-11" db="UniProtKB">
        <authorList>
            <consortium name="WormBaseParasite"/>
        </authorList>
    </citation>
    <scope>IDENTIFICATION</scope>
</reference>
<dbReference type="Proteomes" id="UP000887576">
    <property type="component" value="Unplaced"/>
</dbReference>
<proteinExistence type="predicted"/>
<evidence type="ECO:0000313" key="2">
    <source>
        <dbReference type="WBParaSite" id="JU765_v2.g15370.t1"/>
    </source>
</evidence>
<evidence type="ECO:0000313" key="1">
    <source>
        <dbReference type="Proteomes" id="UP000887576"/>
    </source>
</evidence>
<protein>
    <submittedName>
        <fullName evidence="2">Uncharacterized protein</fullName>
    </submittedName>
</protein>
<dbReference type="WBParaSite" id="JU765_v2.g15370.t1">
    <property type="protein sequence ID" value="JU765_v2.g15370.t1"/>
    <property type="gene ID" value="JU765_v2.g15370"/>
</dbReference>
<sequence length="163" mass="18580">MSEYQSTFESNPFNFTSMRENLEDTRTLTENVFDAQELSDQEVEGSGNLNSVSESDAFNFSSLLEDFEDGQRLSEAFKEFWDQDVEISDVEDDDDFEMDSVSESDASNIDRLMTEILDCPQSGSAAFQKFWGDKNLLSDQDCEKLLKNFFNCDPGNSSDEKKL</sequence>
<name>A0AC34QDH3_9BILA</name>